<dbReference type="Gene3D" id="1.25.40.10">
    <property type="entry name" value="Tetratricopeptide repeat domain"/>
    <property type="match status" value="3"/>
</dbReference>
<protein>
    <submittedName>
        <fullName evidence="2">Uncharacterized protein</fullName>
    </submittedName>
</protein>
<name>A0A9P5HEG4_9HYPO</name>
<dbReference type="InterPro" id="IPR011990">
    <property type="entry name" value="TPR-like_helical_dom_sf"/>
</dbReference>
<accession>A0A9P5HEG4</accession>
<feature type="compositionally biased region" description="Polar residues" evidence="1">
    <location>
        <begin position="428"/>
        <end position="443"/>
    </location>
</feature>
<evidence type="ECO:0000313" key="2">
    <source>
        <dbReference type="EMBL" id="KAF7556151.1"/>
    </source>
</evidence>
<dbReference type="PANTHER" id="PTHR19959">
    <property type="entry name" value="KINESIN LIGHT CHAIN"/>
    <property type="match status" value="1"/>
</dbReference>
<comment type="caution">
    <text evidence="2">The sequence shown here is derived from an EMBL/GenBank/DDBJ whole genome shotgun (WGS) entry which is preliminary data.</text>
</comment>
<keyword evidence="3" id="KW-1185">Reference proteome</keyword>
<dbReference type="AlphaFoldDB" id="A0A9P5HEG4"/>
<evidence type="ECO:0000256" key="1">
    <source>
        <dbReference type="SAM" id="MobiDB-lite"/>
    </source>
</evidence>
<organism evidence="2 3">
    <name type="scientific">Cylindrodendrum hubeiense</name>
    <dbReference type="NCBI Taxonomy" id="595255"/>
    <lineage>
        <taxon>Eukaryota</taxon>
        <taxon>Fungi</taxon>
        <taxon>Dikarya</taxon>
        <taxon>Ascomycota</taxon>
        <taxon>Pezizomycotina</taxon>
        <taxon>Sordariomycetes</taxon>
        <taxon>Hypocreomycetidae</taxon>
        <taxon>Hypocreales</taxon>
        <taxon>Nectriaceae</taxon>
        <taxon>Cylindrodendrum</taxon>
    </lineage>
</organism>
<feature type="compositionally biased region" description="Polar residues" evidence="1">
    <location>
        <begin position="1039"/>
        <end position="1054"/>
    </location>
</feature>
<feature type="region of interest" description="Disordered" evidence="1">
    <location>
        <begin position="428"/>
        <end position="450"/>
    </location>
</feature>
<feature type="region of interest" description="Disordered" evidence="1">
    <location>
        <begin position="215"/>
        <end position="253"/>
    </location>
</feature>
<sequence length="1135" mass="126151">MSRDTQDLNRNQPSIATSAEYCWESFSNLLDHLHGGFPLTQRLVNEYWQRYEAWIGFIGVGADDILSLDHRLRNSPEVKSLVLQQLHVTRKNLNAAIKVIEKQTLDGGALIHLSEEKNKASLSPALKAAFTGVEDALDRLHRLGVAIRQASAGQLISRTKAFANDDRVSSFEILAYSVLESMYPNANSQLLEHVTRSLASKYKEFVYRKERGKQYRPSFNPKRRPTPATGDPRIDAIPLRRPGSHRPPIHANNYIQPSVRSSAFDETEFNKNQHLAVPALEDYSRLTTSIQTGLASYLPPQIIPEGDKHANCDWCLENRPAEMFNTPSKWSSDKAEGHFMSDKKTNEISIGIPHPAGNYAGILNDIPEEAPGSDGNPANIPPVDLSESTYMAKHVASHMRTFTFLIVRLISLPHDLEDDDQNSVSAVFSANPTTSEGNRSAYQDWTDEPEEKKAPAALDLEEGIEEARQAIQSIANSHPDRPRLLKDLGDRLWGRYLIAKEKRYLEEAVEVVREAIQMTPDDSPDRLFLLPDLGVWLGERYIRTKSLSDLDESILCLRDSLKTTVEDHPNRVVLLKDLGARLADRYAATENKVDLDEAIHVTQEAVEIVAKDDTLRGVLIASLGDLLGDRYMRTQAESLRVLEEAIGAAREAVSVAPENYPDRAKLLTDLEEAIGITQEAVHSTPKDYPDWAEYANTLGILLDERYLHTGSIADLEEAIRMTQAAVSLTSEDHPDWAKWLNNISVRLGDKFSHTLEMADLEEAIRMAQEAVSAALHHHTDQAEESSNLAVRLGDKYSRGGAMADLDQAIHIAQEAVDTTPKNYPGWNRYANTLGTLLTDRYSHTGAIADLEKAIDIARVAISATPEDHPDWAKWSCYLGVQLRDRFLHSETIADLEDARRLFMVALDHQESPISIRITAGREFLSSLAFLEDNHQAFAVAKTTVELVPLCDPSSLHYRETQNILSPTAGFASDAAAIALKVGKGPVSAIELLETGRGLLASSLQDLRTDLSTLQRHYPELADSFVKLRGQLNGRTSQGALFSSRSTPISPQAQPSRRREAGSRMSLLLEEIRRKSGFQQFLLSISEAEMREAAVQGPIVILNASMSLYPASLGHIFGGFQRGYSLGFLSTQLDTI</sequence>
<dbReference type="OrthoDB" id="9991317at2759"/>
<dbReference type="PANTHER" id="PTHR19959:SF119">
    <property type="entry name" value="FUNGAL LIPASE-LIKE DOMAIN-CONTAINING PROTEIN"/>
    <property type="match status" value="1"/>
</dbReference>
<dbReference type="SUPFAM" id="SSF48452">
    <property type="entry name" value="TPR-like"/>
    <property type="match status" value="1"/>
</dbReference>
<evidence type="ECO:0000313" key="3">
    <source>
        <dbReference type="Proteomes" id="UP000722485"/>
    </source>
</evidence>
<gene>
    <name evidence="2" type="ORF">G7Z17_g1657</name>
</gene>
<dbReference type="EMBL" id="JAANBB010000014">
    <property type="protein sequence ID" value="KAF7556151.1"/>
    <property type="molecule type" value="Genomic_DNA"/>
</dbReference>
<reference evidence="2" key="1">
    <citation type="submission" date="2020-03" db="EMBL/GenBank/DDBJ databases">
        <title>Draft Genome Sequence of Cylindrodendrum hubeiense.</title>
        <authorList>
            <person name="Buettner E."/>
            <person name="Kellner H."/>
        </authorList>
    </citation>
    <scope>NUCLEOTIDE SEQUENCE</scope>
    <source>
        <strain evidence="2">IHI 201604</strain>
    </source>
</reference>
<proteinExistence type="predicted"/>
<dbReference type="Proteomes" id="UP000722485">
    <property type="component" value="Unassembled WGS sequence"/>
</dbReference>
<dbReference type="Pfam" id="PF13374">
    <property type="entry name" value="TPR_10"/>
    <property type="match status" value="2"/>
</dbReference>
<feature type="region of interest" description="Disordered" evidence="1">
    <location>
        <begin position="1039"/>
        <end position="1060"/>
    </location>
</feature>